<name>A0ABD0M5H0_9CAEN</name>
<comment type="caution">
    <text evidence="2">The sequence shown here is derived from an EMBL/GenBank/DDBJ whole genome shotgun (WGS) entry which is preliminary data.</text>
</comment>
<evidence type="ECO:0000313" key="2">
    <source>
        <dbReference type="EMBL" id="KAK7506403.1"/>
    </source>
</evidence>
<organism evidence="2 3">
    <name type="scientific">Batillaria attramentaria</name>
    <dbReference type="NCBI Taxonomy" id="370345"/>
    <lineage>
        <taxon>Eukaryota</taxon>
        <taxon>Metazoa</taxon>
        <taxon>Spiralia</taxon>
        <taxon>Lophotrochozoa</taxon>
        <taxon>Mollusca</taxon>
        <taxon>Gastropoda</taxon>
        <taxon>Caenogastropoda</taxon>
        <taxon>Sorbeoconcha</taxon>
        <taxon>Cerithioidea</taxon>
        <taxon>Batillariidae</taxon>
        <taxon>Batillaria</taxon>
    </lineage>
</organism>
<dbReference type="PROSITE" id="PS50082">
    <property type="entry name" value="WD_REPEATS_2"/>
    <property type="match status" value="1"/>
</dbReference>
<feature type="non-terminal residue" evidence="2">
    <location>
        <position position="1"/>
    </location>
</feature>
<keyword evidence="1" id="KW-0853">WD repeat</keyword>
<dbReference type="InterPro" id="IPR036322">
    <property type="entry name" value="WD40_repeat_dom_sf"/>
</dbReference>
<feature type="repeat" description="WD" evidence="1">
    <location>
        <begin position="437"/>
        <end position="469"/>
    </location>
</feature>
<protein>
    <submittedName>
        <fullName evidence="2">Uncharacterized protein</fullName>
    </submittedName>
</protein>
<accession>A0ABD0M5H0</accession>
<evidence type="ECO:0000256" key="1">
    <source>
        <dbReference type="PROSITE-ProRule" id="PRU00221"/>
    </source>
</evidence>
<proteinExistence type="predicted"/>
<dbReference type="Gene3D" id="2.130.10.10">
    <property type="entry name" value="YVTN repeat-like/Quinoprotein amine dehydrogenase"/>
    <property type="match status" value="1"/>
</dbReference>
<dbReference type="AlphaFoldDB" id="A0ABD0M5H0"/>
<dbReference type="PANTHER" id="PTHR45532">
    <property type="entry name" value="WD REPEAT-CONTAINING PROTEIN 97"/>
    <property type="match status" value="1"/>
</dbReference>
<dbReference type="InterPro" id="IPR001680">
    <property type="entry name" value="WD40_rpt"/>
</dbReference>
<dbReference type="InterPro" id="IPR015943">
    <property type="entry name" value="WD40/YVTN_repeat-like_dom_sf"/>
</dbReference>
<dbReference type="PANTHER" id="PTHR45532:SF4">
    <property type="entry name" value="WD REPEAT-CONTAINING PROTEIN 55 HOMOLOG"/>
    <property type="match status" value="1"/>
</dbReference>
<keyword evidence="3" id="KW-1185">Reference proteome</keyword>
<dbReference type="SUPFAM" id="SSF50978">
    <property type="entry name" value="WD40 repeat-like"/>
    <property type="match status" value="1"/>
</dbReference>
<dbReference type="Proteomes" id="UP001519460">
    <property type="component" value="Unassembled WGS sequence"/>
</dbReference>
<reference evidence="2 3" key="1">
    <citation type="journal article" date="2023" name="Sci. Data">
        <title>Genome assembly of the Korean intertidal mud-creeper Batillaria attramentaria.</title>
        <authorList>
            <person name="Patra A.K."/>
            <person name="Ho P.T."/>
            <person name="Jun S."/>
            <person name="Lee S.J."/>
            <person name="Kim Y."/>
            <person name="Won Y.J."/>
        </authorList>
    </citation>
    <scope>NUCLEOTIDE SEQUENCE [LARGE SCALE GENOMIC DNA]</scope>
    <source>
        <strain evidence="2">Wonlab-2016</strain>
    </source>
</reference>
<evidence type="ECO:0000313" key="3">
    <source>
        <dbReference type="Proteomes" id="UP001519460"/>
    </source>
</evidence>
<dbReference type="EMBL" id="JACVVK020000007">
    <property type="protein sequence ID" value="KAK7506403.1"/>
    <property type="molecule type" value="Genomic_DNA"/>
</dbReference>
<gene>
    <name evidence="2" type="ORF">BaRGS_00002515</name>
</gene>
<sequence length="531" mass="60500">VIRSLVPEHYVRELVHHQAYFDDVFHLITCCNRIGHWTVCENGRTIETMTTLGKDYLSIHRQKLSSRAYLALNADMKIVFLASIRGVIKQIFQGHQLHNAHRSAPGFSLRCAITMDQGRMIDAGLREFEFKELKLYEPVLQIGFLKDNGTPGFYVQHSCKILFYELDDFYTLFTYLESSIFKVQRLSGLGEHGNRLMIATDILDKYVYNAYRRRLYMVLNHGEVLVLSCKKTPFRALQLYKPHSQDEGMVGDYGAEIEDMAVFMGLQNGQISLLSSDCFAMPKPVQAHHAYISCMEPLAEANDGATRVYRTSNILLSVGAELVIKMWQLCCQPDETAGLKLHFQIMLEIRVFDEPRFLSAANDRICVVLAEKTDSEVTTPVNRDDYYNAGWTVVSGSNVCDEEACTVLMYDISRALHAAEAGEKLAHPYTCLTHTPDYDHTETVIALDKCPLLGIFATASNDRTIKIWSNSNELVRELVLFDPLVDMCFATDFGDLFIAREYTIVYVRCERILVVDVYVPGRVCWVQLMTF</sequence>